<sequence>DYLLQLWTAIKEASLDRSAPFLIYQESNVIIRAIRDYLRQDIGEVLIDSVEAQEEALTFIRQVMPQYASKIKLYEDSVPLFNRFQ</sequence>
<dbReference type="GO" id="GO:0004519">
    <property type="term" value="F:endonuclease activity"/>
    <property type="evidence" value="ECO:0007669"/>
    <property type="project" value="UniProtKB-KW"/>
</dbReference>
<dbReference type="GO" id="GO:0046872">
    <property type="term" value="F:metal ion binding"/>
    <property type="evidence" value="ECO:0007669"/>
    <property type="project" value="UniProtKB-KW"/>
</dbReference>
<dbReference type="GO" id="GO:0003723">
    <property type="term" value="F:RNA binding"/>
    <property type="evidence" value="ECO:0007669"/>
    <property type="project" value="UniProtKB-KW"/>
</dbReference>
<dbReference type="RefSeq" id="WP_147478025.1">
    <property type="nucleotide sequence ID" value="NZ_RBTT01000230.1"/>
</dbReference>
<evidence type="ECO:0000313" key="9">
    <source>
        <dbReference type="EMBL" id="RMU07167.1"/>
    </source>
</evidence>
<feature type="non-terminal residue" evidence="9">
    <location>
        <position position="1"/>
    </location>
</feature>
<accession>A0A3M5RF95</accession>
<dbReference type="GO" id="GO:0005737">
    <property type="term" value="C:cytoplasm"/>
    <property type="evidence" value="ECO:0007669"/>
    <property type="project" value="TreeGrafter"/>
</dbReference>
<dbReference type="Pfam" id="PF10150">
    <property type="entry name" value="RNase_E_G"/>
    <property type="match status" value="1"/>
</dbReference>
<name>A0A3M5RF95_9PSED</name>
<evidence type="ECO:0000256" key="4">
    <source>
        <dbReference type="ARBA" id="ARBA00022759"/>
    </source>
</evidence>
<dbReference type="GO" id="GO:0004540">
    <property type="term" value="F:RNA nuclease activity"/>
    <property type="evidence" value="ECO:0007669"/>
    <property type="project" value="InterPro"/>
</dbReference>
<dbReference type="PANTHER" id="PTHR30001:SF1">
    <property type="entry name" value="RIBONUCLEASE E_G-LIKE PROTEIN, CHLOROPLASTIC"/>
    <property type="match status" value="1"/>
</dbReference>
<dbReference type="Proteomes" id="UP000274212">
    <property type="component" value="Unassembled WGS sequence"/>
</dbReference>
<evidence type="ECO:0000256" key="7">
    <source>
        <dbReference type="ARBA" id="ARBA00022884"/>
    </source>
</evidence>
<reference evidence="9 10" key="1">
    <citation type="submission" date="2018-08" db="EMBL/GenBank/DDBJ databases">
        <title>Recombination of ecologically and evolutionarily significant loci maintains genetic cohesion in the Pseudomonas syringae species complex.</title>
        <authorList>
            <person name="Dillon M."/>
            <person name="Thakur S."/>
            <person name="Almeida R.N.D."/>
            <person name="Weir B.S."/>
            <person name="Guttman D.S."/>
        </authorList>
    </citation>
    <scope>NUCLEOTIDE SEQUENCE [LARGE SCALE GENOMIC DNA]</scope>
    <source>
        <strain evidence="9 10">ICMP 9829</strain>
    </source>
</reference>
<evidence type="ECO:0000256" key="2">
    <source>
        <dbReference type="ARBA" id="ARBA00022722"/>
    </source>
</evidence>
<feature type="domain" description="RNA-binding protein AU-1/Ribonuclease E/G" evidence="8">
    <location>
        <begin position="2"/>
        <end position="85"/>
    </location>
</feature>
<keyword evidence="6" id="KW-0460">Magnesium</keyword>
<dbReference type="InterPro" id="IPR019307">
    <property type="entry name" value="RNA-bd_AU-1/RNase_E/G"/>
</dbReference>
<evidence type="ECO:0000256" key="1">
    <source>
        <dbReference type="ARBA" id="ARBA00001946"/>
    </source>
</evidence>
<dbReference type="EMBL" id="RBTT01000230">
    <property type="protein sequence ID" value="RMU07167.1"/>
    <property type="molecule type" value="Genomic_DNA"/>
</dbReference>
<comment type="cofactor">
    <cofactor evidence="1">
        <name>Mg(2+)</name>
        <dbReference type="ChEBI" id="CHEBI:18420"/>
    </cofactor>
</comment>
<dbReference type="GO" id="GO:0006364">
    <property type="term" value="P:rRNA processing"/>
    <property type="evidence" value="ECO:0007669"/>
    <property type="project" value="TreeGrafter"/>
</dbReference>
<gene>
    <name evidence="9" type="ORF">ALP36_05586</name>
</gene>
<feature type="non-terminal residue" evidence="9">
    <location>
        <position position="85"/>
    </location>
</feature>
<keyword evidence="3" id="KW-0479">Metal-binding</keyword>
<keyword evidence="5" id="KW-0378">Hydrolase</keyword>
<dbReference type="GO" id="GO:0016787">
    <property type="term" value="F:hydrolase activity"/>
    <property type="evidence" value="ECO:0007669"/>
    <property type="project" value="UniProtKB-KW"/>
</dbReference>
<keyword evidence="2" id="KW-0540">Nuclease</keyword>
<proteinExistence type="predicted"/>
<protein>
    <submittedName>
        <fullName evidence="9">Ribonuclease E</fullName>
    </submittedName>
</protein>
<keyword evidence="4" id="KW-0255">Endonuclease</keyword>
<evidence type="ECO:0000256" key="6">
    <source>
        <dbReference type="ARBA" id="ARBA00022842"/>
    </source>
</evidence>
<evidence type="ECO:0000313" key="10">
    <source>
        <dbReference type="Proteomes" id="UP000274212"/>
    </source>
</evidence>
<dbReference type="PANTHER" id="PTHR30001">
    <property type="entry name" value="RIBONUCLEASE"/>
    <property type="match status" value="1"/>
</dbReference>
<organism evidence="9 10">
    <name type="scientific">Pseudomonas syringae pv. coriandricola</name>
    <dbReference type="NCBI Taxonomy" id="264453"/>
    <lineage>
        <taxon>Bacteria</taxon>
        <taxon>Pseudomonadati</taxon>
        <taxon>Pseudomonadota</taxon>
        <taxon>Gammaproteobacteria</taxon>
        <taxon>Pseudomonadales</taxon>
        <taxon>Pseudomonadaceae</taxon>
        <taxon>Pseudomonas</taxon>
    </lineage>
</organism>
<keyword evidence="7" id="KW-0694">RNA-binding</keyword>
<evidence type="ECO:0000259" key="8">
    <source>
        <dbReference type="Pfam" id="PF10150"/>
    </source>
</evidence>
<comment type="caution">
    <text evidence="9">The sequence shown here is derived from an EMBL/GenBank/DDBJ whole genome shotgun (WGS) entry which is preliminary data.</text>
</comment>
<dbReference type="AlphaFoldDB" id="A0A3M5RF95"/>
<evidence type="ECO:0000256" key="3">
    <source>
        <dbReference type="ARBA" id="ARBA00022723"/>
    </source>
</evidence>
<evidence type="ECO:0000256" key="5">
    <source>
        <dbReference type="ARBA" id="ARBA00022801"/>
    </source>
</evidence>
<dbReference type="InterPro" id="IPR004659">
    <property type="entry name" value="RNase_E/G"/>
</dbReference>